<sequence length="212" mass="22451">MGMELLARVKKALADVETNLKASEGGALHTLPYHIQWTAKGYSRSAIAVVAVAALIQRPTTTAAIQLGNNEAGGGKVYVMERGFAHQLVHPNFEIESGLHICVHPVGTAMPDTNDITVRNSSSGLAAGSSLSIFDINEGVNDDGWFPWGDWTKCDETGVTPGGHVEAAFRGRIIIPPKAAISMHVVAGTTGSTFTCGFHWFEVPQSELGLGV</sequence>
<comment type="caution">
    <text evidence="1">The sequence shown here is derived from an EMBL/GenBank/DDBJ whole genome shotgun (WGS) entry which is preliminary data.</text>
</comment>
<dbReference type="EMBL" id="LAZR01010885">
    <property type="protein sequence ID" value="KKM64511.1"/>
    <property type="molecule type" value="Genomic_DNA"/>
</dbReference>
<dbReference type="AlphaFoldDB" id="A0A0F9JQ25"/>
<reference evidence="1" key="1">
    <citation type="journal article" date="2015" name="Nature">
        <title>Complex archaea that bridge the gap between prokaryotes and eukaryotes.</title>
        <authorList>
            <person name="Spang A."/>
            <person name="Saw J.H."/>
            <person name="Jorgensen S.L."/>
            <person name="Zaremba-Niedzwiedzka K."/>
            <person name="Martijn J."/>
            <person name="Lind A.E."/>
            <person name="van Eijk R."/>
            <person name="Schleper C."/>
            <person name="Guy L."/>
            <person name="Ettema T.J."/>
        </authorList>
    </citation>
    <scope>NUCLEOTIDE SEQUENCE</scope>
</reference>
<name>A0A0F9JQ25_9ZZZZ</name>
<accession>A0A0F9JQ25</accession>
<protein>
    <submittedName>
        <fullName evidence="1">Uncharacterized protein</fullName>
    </submittedName>
</protein>
<evidence type="ECO:0000313" key="1">
    <source>
        <dbReference type="EMBL" id="KKM64511.1"/>
    </source>
</evidence>
<proteinExistence type="predicted"/>
<organism evidence="1">
    <name type="scientific">marine sediment metagenome</name>
    <dbReference type="NCBI Taxonomy" id="412755"/>
    <lineage>
        <taxon>unclassified sequences</taxon>
        <taxon>metagenomes</taxon>
        <taxon>ecological metagenomes</taxon>
    </lineage>
</organism>
<gene>
    <name evidence="1" type="ORF">LCGC14_1500600</name>
</gene>